<evidence type="ECO:0000313" key="1">
    <source>
        <dbReference type="EMBL" id="CAB3378923.1"/>
    </source>
</evidence>
<evidence type="ECO:0000313" key="2">
    <source>
        <dbReference type="Proteomes" id="UP000494165"/>
    </source>
</evidence>
<keyword evidence="2" id="KW-1185">Reference proteome</keyword>
<protein>
    <submittedName>
        <fullName evidence="1">Uncharacterized protein</fullName>
    </submittedName>
</protein>
<accession>A0A8S1D873</accession>
<sequence>MGHCFTFNCPGNRGYDLKNAQSSNLGTYASQSNPHQAPIIEGYPTKQLQFSHILGYAQNPLRKNYNFDNSQTTAMETNAQWNSKWQTIRNIQKIQHGLNWTIHEASQSYGMATSSPVAQKQSLLKPVARVSSAFIKVDSSNHSLKVNEATNSSDRPALVRKGFCLMCEEDVGNINGHWAKNSLLGIIGTSRDNMNGETSSYCDQGLHSEGNLINQNMQNDESSDLLTRGFCLMCETDVDRSLDNGHFYLETLATTKS</sequence>
<organism evidence="1 2">
    <name type="scientific">Cloeon dipterum</name>
    <dbReference type="NCBI Taxonomy" id="197152"/>
    <lineage>
        <taxon>Eukaryota</taxon>
        <taxon>Metazoa</taxon>
        <taxon>Ecdysozoa</taxon>
        <taxon>Arthropoda</taxon>
        <taxon>Hexapoda</taxon>
        <taxon>Insecta</taxon>
        <taxon>Pterygota</taxon>
        <taxon>Palaeoptera</taxon>
        <taxon>Ephemeroptera</taxon>
        <taxon>Pisciforma</taxon>
        <taxon>Baetidae</taxon>
        <taxon>Cloeon</taxon>
    </lineage>
</organism>
<proteinExistence type="predicted"/>
<name>A0A8S1D873_9INSE</name>
<comment type="caution">
    <text evidence="1">The sequence shown here is derived from an EMBL/GenBank/DDBJ whole genome shotgun (WGS) entry which is preliminary data.</text>
</comment>
<gene>
    <name evidence="1" type="ORF">CLODIP_2_CD00651</name>
</gene>
<dbReference type="Proteomes" id="UP000494165">
    <property type="component" value="Unassembled WGS sequence"/>
</dbReference>
<reference evidence="1 2" key="1">
    <citation type="submission" date="2020-04" db="EMBL/GenBank/DDBJ databases">
        <authorList>
            <person name="Alioto T."/>
            <person name="Alioto T."/>
            <person name="Gomez Garrido J."/>
        </authorList>
    </citation>
    <scope>NUCLEOTIDE SEQUENCE [LARGE SCALE GENOMIC DNA]</scope>
</reference>
<dbReference type="AlphaFoldDB" id="A0A8S1D873"/>
<dbReference type="EMBL" id="CADEPI010000174">
    <property type="protein sequence ID" value="CAB3378923.1"/>
    <property type="molecule type" value="Genomic_DNA"/>
</dbReference>